<evidence type="ECO:0000256" key="7">
    <source>
        <dbReference type="ARBA" id="ARBA00022694"/>
    </source>
</evidence>
<dbReference type="RefSeq" id="WP_092079730.1">
    <property type="nucleotide sequence ID" value="NZ_FNAQ01000015.1"/>
</dbReference>
<comment type="function">
    <text evidence="1 17">Catalyzes the conversion of epoxyqueuosine (oQ) to queuosine (Q), which is a hypermodified base found in the wobble positions of tRNA(Asp), tRNA(Asn), tRNA(His) and tRNA(Tyr).</text>
</comment>
<dbReference type="PANTHER" id="PTHR36701:SF1">
    <property type="entry name" value="EPOXYQUEUOSINE REDUCTASE QUEH"/>
    <property type="match status" value="1"/>
</dbReference>
<feature type="disulfide bond" description="Redox-active" evidence="17">
    <location>
        <begin position="185"/>
        <end position="187"/>
    </location>
</feature>
<feature type="binding site" evidence="17">
    <location>
        <position position="24"/>
    </location>
    <ligand>
        <name>[4Fe-4S] cluster</name>
        <dbReference type="ChEBI" id="CHEBI:49883"/>
    </ligand>
</feature>
<evidence type="ECO:0000256" key="2">
    <source>
        <dbReference type="ARBA" id="ARBA00004691"/>
    </source>
</evidence>
<dbReference type="Pfam" id="PF02677">
    <property type="entry name" value="QueH"/>
    <property type="match status" value="1"/>
</dbReference>
<dbReference type="Proteomes" id="UP000243205">
    <property type="component" value="Unassembled WGS sequence"/>
</dbReference>
<protein>
    <recommendedName>
        <fullName evidence="5 17">Epoxyqueuosine reductase QueH</fullName>
        <ecNumber evidence="4 17">1.17.99.6</ecNumber>
    </recommendedName>
    <alternativeName>
        <fullName evidence="15 17">Queuosine biosynthesis protein QueH</fullName>
    </alternativeName>
</protein>
<dbReference type="AlphaFoldDB" id="A0A1G7DRS8"/>
<dbReference type="GO" id="GO:0051539">
    <property type="term" value="F:4 iron, 4 sulfur cluster binding"/>
    <property type="evidence" value="ECO:0007669"/>
    <property type="project" value="UniProtKB-UniRule"/>
</dbReference>
<keyword evidence="14 17" id="KW-0676">Redox-active center</keyword>
<evidence type="ECO:0000256" key="11">
    <source>
        <dbReference type="ARBA" id="ARBA00023004"/>
    </source>
</evidence>
<evidence type="ECO:0000256" key="9">
    <source>
        <dbReference type="ARBA" id="ARBA00022785"/>
    </source>
</evidence>
<gene>
    <name evidence="17" type="primary">queH</name>
    <name evidence="18" type="ORF">SAMN05661003_11527</name>
</gene>
<dbReference type="EMBL" id="FNAQ01000015">
    <property type="protein sequence ID" value="SDE54211.1"/>
    <property type="molecule type" value="Genomic_DNA"/>
</dbReference>
<proteinExistence type="inferred from homology"/>
<accession>A0A1G7DRS8</accession>
<keyword evidence="10 17" id="KW-0560">Oxidoreductase</keyword>
<dbReference type="PANTHER" id="PTHR36701">
    <property type="entry name" value="EPOXYQUEUOSINE REDUCTASE QUEH"/>
    <property type="match status" value="1"/>
</dbReference>
<keyword evidence="13 17" id="KW-1015">Disulfide bond</keyword>
<evidence type="ECO:0000256" key="3">
    <source>
        <dbReference type="ARBA" id="ARBA00008207"/>
    </source>
</evidence>
<dbReference type="GO" id="GO:0008616">
    <property type="term" value="P:tRNA queuosine(34) biosynthetic process"/>
    <property type="evidence" value="ECO:0007669"/>
    <property type="project" value="UniProtKB-UniRule"/>
</dbReference>
<dbReference type="UniPathway" id="UPA00392"/>
<keyword evidence="7 17" id="KW-0819">tRNA processing</keyword>
<comment type="similarity">
    <text evidence="3 17">Belongs to the QueH family.</text>
</comment>
<evidence type="ECO:0000256" key="10">
    <source>
        <dbReference type="ARBA" id="ARBA00023002"/>
    </source>
</evidence>
<dbReference type="GO" id="GO:0046872">
    <property type="term" value="F:metal ion binding"/>
    <property type="evidence" value="ECO:0007669"/>
    <property type="project" value="UniProtKB-KW"/>
</dbReference>
<keyword evidence="12 17" id="KW-0411">Iron-sulfur</keyword>
<name>A0A1G7DRS8_9BACT</name>
<sequence>MIAERAADSRRAVPGPTPLLLQVCCAPCSTAVVEQLQQAGYAPTLYFCNPNIHPLTEYQQRRAELQRWCSRQRLPLLLADDRPADWFAAIAGLENQPERGRRCHRCFRLRLQLTALCARRHGFGLFGTALTVSPHKDAVAINRLGQALGRQLGLEFFVANFKKQGGFQRSLELSRQNGFYRQRYCGCQFSLQQRQRQDAARAAAGDHGDSR</sequence>
<feature type="binding site" evidence="17">
    <location>
        <position position="25"/>
    </location>
    <ligand>
        <name>[4Fe-4S] cluster</name>
        <dbReference type="ChEBI" id="CHEBI:49883"/>
    </ligand>
</feature>
<keyword evidence="8 17" id="KW-0479">Metal-binding</keyword>
<keyword evidence="19" id="KW-1185">Reference proteome</keyword>
<comment type="pathway">
    <text evidence="2 17">tRNA modification; tRNA-queuosine biosynthesis.</text>
</comment>
<keyword evidence="6 17" id="KW-0004">4Fe-4S</keyword>
<evidence type="ECO:0000256" key="15">
    <source>
        <dbReference type="ARBA" id="ARBA00031446"/>
    </source>
</evidence>
<reference evidence="19" key="1">
    <citation type="submission" date="2016-10" db="EMBL/GenBank/DDBJ databases">
        <authorList>
            <person name="Varghese N."/>
            <person name="Submissions S."/>
        </authorList>
    </citation>
    <scope>NUCLEOTIDE SEQUENCE [LARGE SCALE GENOMIC DNA]</scope>
    <source>
        <strain evidence="19">DSM 8987</strain>
    </source>
</reference>
<evidence type="ECO:0000256" key="8">
    <source>
        <dbReference type="ARBA" id="ARBA00022723"/>
    </source>
</evidence>
<evidence type="ECO:0000256" key="6">
    <source>
        <dbReference type="ARBA" id="ARBA00022485"/>
    </source>
</evidence>
<evidence type="ECO:0000256" key="13">
    <source>
        <dbReference type="ARBA" id="ARBA00023157"/>
    </source>
</evidence>
<dbReference type="STRING" id="57664.SAMN05661003_11527"/>
<evidence type="ECO:0000256" key="14">
    <source>
        <dbReference type="ARBA" id="ARBA00023284"/>
    </source>
</evidence>
<comment type="catalytic activity">
    <reaction evidence="16 17">
        <text>epoxyqueuosine(34) in tRNA + AH2 = queuosine(34) in tRNA + A + H2O</text>
        <dbReference type="Rhea" id="RHEA:32159"/>
        <dbReference type="Rhea" id="RHEA-COMP:18571"/>
        <dbReference type="Rhea" id="RHEA-COMP:18582"/>
        <dbReference type="ChEBI" id="CHEBI:13193"/>
        <dbReference type="ChEBI" id="CHEBI:15377"/>
        <dbReference type="ChEBI" id="CHEBI:17499"/>
        <dbReference type="ChEBI" id="CHEBI:194431"/>
        <dbReference type="ChEBI" id="CHEBI:194443"/>
        <dbReference type="EC" id="1.17.99.6"/>
    </reaction>
</comment>
<evidence type="ECO:0000256" key="1">
    <source>
        <dbReference type="ARBA" id="ARBA00002268"/>
    </source>
</evidence>
<keyword evidence="9 17" id="KW-0671">Queuosine biosynthesis</keyword>
<dbReference type="EC" id="1.17.99.6" evidence="4 17"/>
<evidence type="ECO:0000313" key="18">
    <source>
        <dbReference type="EMBL" id="SDE54211.1"/>
    </source>
</evidence>
<feature type="binding site" evidence="17">
    <location>
        <position position="103"/>
    </location>
    <ligand>
        <name>[4Fe-4S] cluster</name>
        <dbReference type="ChEBI" id="CHEBI:49883"/>
    </ligand>
</feature>
<evidence type="ECO:0000256" key="16">
    <source>
        <dbReference type="ARBA" id="ARBA00047415"/>
    </source>
</evidence>
<dbReference type="OrthoDB" id="9801033at2"/>
<evidence type="ECO:0000256" key="17">
    <source>
        <dbReference type="HAMAP-Rule" id="MF_02089"/>
    </source>
</evidence>
<evidence type="ECO:0000256" key="4">
    <source>
        <dbReference type="ARBA" id="ARBA00012622"/>
    </source>
</evidence>
<dbReference type="GO" id="GO:0052693">
    <property type="term" value="F:epoxyqueuosine reductase activity"/>
    <property type="evidence" value="ECO:0007669"/>
    <property type="project" value="UniProtKB-UniRule"/>
</dbReference>
<evidence type="ECO:0000313" key="19">
    <source>
        <dbReference type="Proteomes" id="UP000243205"/>
    </source>
</evidence>
<feature type="binding site" evidence="17">
    <location>
        <position position="106"/>
    </location>
    <ligand>
        <name>[4Fe-4S] cluster</name>
        <dbReference type="ChEBI" id="CHEBI:49883"/>
    </ligand>
</feature>
<dbReference type="HAMAP" id="MF_02089">
    <property type="entry name" value="QueH"/>
    <property type="match status" value="1"/>
</dbReference>
<keyword evidence="11 17" id="KW-0408">Iron</keyword>
<organism evidence="18 19">
    <name type="scientific">Desulfuromonas thiophila</name>
    <dbReference type="NCBI Taxonomy" id="57664"/>
    <lineage>
        <taxon>Bacteria</taxon>
        <taxon>Pseudomonadati</taxon>
        <taxon>Thermodesulfobacteriota</taxon>
        <taxon>Desulfuromonadia</taxon>
        <taxon>Desulfuromonadales</taxon>
        <taxon>Desulfuromonadaceae</taxon>
        <taxon>Desulfuromonas</taxon>
    </lineage>
</organism>
<evidence type="ECO:0000256" key="12">
    <source>
        <dbReference type="ARBA" id="ARBA00023014"/>
    </source>
</evidence>
<dbReference type="InterPro" id="IPR003828">
    <property type="entry name" value="QueH"/>
</dbReference>
<evidence type="ECO:0000256" key="5">
    <source>
        <dbReference type="ARBA" id="ARBA00016895"/>
    </source>
</evidence>